<sequence length="125" mass="14251">MQSPRWPHLHGEKKEKLCLNTQRVWKPQFAPKISGQKSFVRRPPQGGEKDAKGVAILASINTGYKRFVNYLEASAALCPLLHVTPSRTEYSRTRTRRHTLFISVFVSRVTKTIILQPGVAKRLLQ</sequence>
<comment type="caution">
    <text evidence="1">The sequence shown here is derived from an EMBL/GenBank/DDBJ whole genome shotgun (WGS) entry which is preliminary data.</text>
</comment>
<reference evidence="1 2" key="1">
    <citation type="submission" date="2021-06" db="EMBL/GenBank/DDBJ databases">
        <title>Caerostris extrusa draft genome.</title>
        <authorList>
            <person name="Kono N."/>
            <person name="Arakawa K."/>
        </authorList>
    </citation>
    <scope>NUCLEOTIDE SEQUENCE [LARGE SCALE GENOMIC DNA]</scope>
</reference>
<accession>A0AAV4XX97</accession>
<protein>
    <submittedName>
        <fullName evidence="1">Uncharacterized protein</fullName>
    </submittedName>
</protein>
<dbReference type="AlphaFoldDB" id="A0AAV4XX97"/>
<evidence type="ECO:0000313" key="2">
    <source>
        <dbReference type="Proteomes" id="UP001054945"/>
    </source>
</evidence>
<name>A0AAV4XX97_CAEEX</name>
<organism evidence="1 2">
    <name type="scientific">Caerostris extrusa</name>
    <name type="common">Bark spider</name>
    <name type="synonym">Caerostris bankana</name>
    <dbReference type="NCBI Taxonomy" id="172846"/>
    <lineage>
        <taxon>Eukaryota</taxon>
        <taxon>Metazoa</taxon>
        <taxon>Ecdysozoa</taxon>
        <taxon>Arthropoda</taxon>
        <taxon>Chelicerata</taxon>
        <taxon>Arachnida</taxon>
        <taxon>Araneae</taxon>
        <taxon>Araneomorphae</taxon>
        <taxon>Entelegynae</taxon>
        <taxon>Araneoidea</taxon>
        <taxon>Araneidae</taxon>
        <taxon>Caerostris</taxon>
    </lineage>
</organism>
<proteinExistence type="predicted"/>
<gene>
    <name evidence="1" type="ORF">CEXT_95941</name>
</gene>
<evidence type="ECO:0000313" key="1">
    <source>
        <dbReference type="EMBL" id="GIY99627.1"/>
    </source>
</evidence>
<keyword evidence="2" id="KW-1185">Reference proteome</keyword>
<dbReference type="EMBL" id="BPLR01001071">
    <property type="protein sequence ID" value="GIY99627.1"/>
    <property type="molecule type" value="Genomic_DNA"/>
</dbReference>
<dbReference type="Proteomes" id="UP001054945">
    <property type="component" value="Unassembled WGS sequence"/>
</dbReference>